<dbReference type="EMBL" id="KX397280">
    <property type="protein sequence ID" value="ANS06210.1"/>
    <property type="molecule type" value="Genomic_DNA"/>
</dbReference>
<organism evidence="1 2">
    <name type="scientific">Phage MedPE-SWcel-C56</name>
    <dbReference type="NCBI Taxonomy" id="1871314"/>
    <lineage>
        <taxon>Viruses</taxon>
        <taxon>Duplodnaviria</taxon>
        <taxon>Heunggongvirae</taxon>
        <taxon>Uroviricota</taxon>
        <taxon>Caudoviricetes</taxon>
        <taxon>Autographivirales</taxon>
        <taxon>Kafavirus</taxon>
        <taxon>Kafavirus SWcelC56</taxon>
    </lineage>
</organism>
<evidence type="ECO:0000313" key="2">
    <source>
        <dbReference type="Proteomes" id="UP000222126"/>
    </source>
</evidence>
<reference evidence="1 2" key="1">
    <citation type="submission" date="2016-06" db="EMBL/GenBank/DDBJ databases">
        <title>Not all particles are equal: the selective enrichment of particle-associated bacteria from the Mediterranean Sea.</title>
        <authorList>
            <person name="Lopez-Perez M."/>
            <person name="Kimes N.E."/>
            <person name="Haro-Moreno J.M."/>
            <person name="Rodriguez-Valera F."/>
        </authorList>
    </citation>
    <scope>NUCLEOTIDE SEQUENCE [LARGE SCALE GENOMIC DNA]</scope>
</reference>
<keyword evidence="2" id="KW-1185">Reference proteome</keyword>
<sequence>MSWQALARSLPFGGSRKVECCSSDRSTYVSNSTAGIRIGPCLRCGYKEFEPHGPVTAKQLAEWRKADSDVRGMRRVPDLSAPSEWPSDVLVWLGKAGISVSRAEQLGWGWSARHNRFFLRCEVDGTPTGAGTGRDLTGQKGRPKYVATAASDDYWIGGDSTTSGSGERFAVVVEDILSAVRVSDAGFRTGATMGTSFDDKMLDTLLRDCSVLVSWLDPDAGGEIGNRNLRKAMALREERIVIVRSERDPKYHTREEISSYIQEALA</sequence>
<evidence type="ECO:0008006" key="3">
    <source>
        <dbReference type="Google" id="ProtNLM"/>
    </source>
</evidence>
<accession>A0A1B1IY03</accession>
<evidence type="ECO:0000313" key="1">
    <source>
        <dbReference type="EMBL" id="ANS06210.1"/>
    </source>
</evidence>
<name>A0A1B1IY03_9CAUD</name>
<dbReference type="SUPFAM" id="SSF56731">
    <property type="entry name" value="DNA primase core"/>
    <property type="match status" value="1"/>
</dbReference>
<dbReference type="KEGG" id="vg:54976450"/>
<dbReference type="CDD" id="cd01029">
    <property type="entry name" value="TOPRIM_primases"/>
    <property type="match status" value="1"/>
</dbReference>
<dbReference type="RefSeq" id="YP_009786374.1">
    <property type="nucleotide sequence ID" value="NC_047768.1"/>
</dbReference>
<dbReference type="Gene3D" id="3.40.1360.10">
    <property type="match status" value="1"/>
</dbReference>
<proteinExistence type="predicted"/>
<dbReference type="GeneID" id="54976450"/>
<protein>
    <recommendedName>
        <fullName evidence="3">DNA primase</fullName>
    </recommendedName>
</protein>
<dbReference type="Proteomes" id="UP000222126">
    <property type="component" value="Segment"/>
</dbReference>
<dbReference type="InterPro" id="IPR034154">
    <property type="entry name" value="TOPRIM_DnaG/twinkle"/>
</dbReference>